<feature type="compositionally biased region" description="Low complexity" evidence="2">
    <location>
        <begin position="570"/>
        <end position="585"/>
    </location>
</feature>
<feature type="repeat" description="WD" evidence="1">
    <location>
        <begin position="122"/>
        <end position="161"/>
    </location>
</feature>
<feature type="region of interest" description="Disordered" evidence="2">
    <location>
        <begin position="744"/>
        <end position="859"/>
    </location>
</feature>
<dbReference type="Gene3D" id="2.130.10.10">
    <property type="entry name" value="YVTN repeat-like/Quinoprotein amine dehydrogenase"/>
    <property type="match status" value="1"/>
</dbReference>
<feature type="compositionally biased region" description="Acidic residues" evidence="2">
    <location>
        <begin position="909"/>
        <end position="924"/>
    </location>
</feature>
<feature type="compositionally biased region" description="Low complexity" evidence="2">
    <location>
        <begin position="770"/>
        <end position="795"/>
    </location>
</feature>
<feature type="compositionally biased region" description="Low complexity" evidence="2">
    <location>
        <begin position="1166"/>
        <end position="1179"/>
    </location>
</feature>
<name>A0A835XLF8_9CHLO</name>
<feature type="compositionally biased region" description="Low complexity" evidence="2">
    <location>
        <begin position="988"/>
        <end position="997"/>
    </location>
</feature>
<evidence type="ECO:0000313" key="3">
    <source>
        <dbReference type="EMBL" id="KAG2485595.1"/>
    </source>
</evidence>
<reference evidence="3" key="1">
    <citation type="journal article" date="2020" name="bioRxiv">
        <title>Comparative genomics of Chlamydomonas.</title>
        <authorList>
            <person name="Craig R.J."/>
            <person name="Hasan A.R."/>
            <person name="Ness R.W."/>
            <person name="Keightley P.D."/>
        </authorList>
    </citation>
    <scope>NUCLEOTIDE SEQUENCE</scope>
    <source>
        <strain evidence="3">CCAP 11/70</strain>
    </source>
</reference>
<feature type="compositionally biased region" description="Gly residues" evidence="2">
    <location>
        <begin position="586"/>
        <end position="605"/>
    </location>
</feature>
<feature type="compositionally biased region" description="Basic and acidic residues" evidence="2">
    <location>
        <begin position="879"/>
        <end position="891"/>
    </location>
</feature>
<evidence type="ECO:0000313" key="4">
    <source>
        <dbReference type="Proteomes" id="UP000612055"/>
    </source>
</evidence>
<feature type="compositionally biased region" description="Low complexity" evidence="2">
    <location>
        <begin position="1005"/>
        <end position="1015"/>
    </location>
</feature>
<feature type="compositionally biased region" description="Low complexity" evidence="2">
    <location>
        <begin position="1098"/>
        <end position="1114"/>
    </location>
</feature>
<sequence length="1509" mass="149214">MQVVRILVAEAGAGGWFNAAAASLARPHPLLPGHVSVVDERGRLHVVRLGEDGARSTVVAAYELHLAPTGPGSAPPQPVRKAWAAFEHLADDGLLLAQAGSGRILFAQLPPAEGEAGAVFAFGAHDAPVLALASTRSLLASGGADGCVRLWGLDSGQGLDAARAAGAPGVQVTALVFAGPLMLATGTDQGDVCMYDISSARLEAVQRFRADAGPVTALAAGIAPVLAAGAATATAPRGRDGGGVVAGPGGMPWRGPDPATPGGTDALLAVASPAGWLHVYRAAGFGEAAWAHVHAGAVAGRPHLAFSPDGAYLAVGAGLPNGRLSVLSAQTMQLVLEQPYPGPLAGAGFLAPAAGGSQLVALARGGSLAGGVRLRLYTAPEGGLPELVQLTMPLSDGSNPAPLLQAGEDEAFLAWLHTRSTASPQAPLMEAPGQVPSARGRELTNAPLPPSPLAPVRGGPADPPGTAAAAPAWDRAPGPTDGWLSHFLNASSPAQADAGYRPGPGLGPGPVRGWLGTFTGRPSPSGSGGDGGGHDGGYPGEQRSPSVEPWASDTEAASPGPGLGLGPNLGLGLDVSSGAWGPSPSSGGGGFGGPAQGGSAGGAPGPGASPARTWQAARPSTQPAPRSWLTGLPPRADFLPQPVSASPAPPAPAPVPAPPGAPSPEPELPSSGTLLPASGLGFCGANTGRHAPQPHARAGRPTPGAEGTIAEGDAGEQAGGAGAGSADWRADDLLMGTGFRAASALPNPASRGPATSSRPHPAAPAPAAGPGPAGSSAHASWSGSLASWQRWAPQQPLQPQPQPHAPGDLAHEHGAAAGGPGAEAGEEGAGTQGVDRGYGLEGGFEGEEGDQGGFEGAGDSLERTAYLGARLAALGLGRDGGDGEEGGRGEDSGAGGAEVGWRLPTVNEGVEEVEEQEQEVEEEEQPRQQQPWQQSPGAREPQPFGAEVEAAGEGAEVHEEEGEELRPRGPGMLPAPRQAGGPSGGGAASPPSLSPPGWQDGRQSGQQGQEAGAEAAWEEEGAGEGVAESGAGAAEGPGGEWNGWAYEELLSTAPPPPRAIKAAAKGPAPRPAAAPRQPPTAASHRLRLSEAPPGPHGATAALRSAAAAGPGPRTLAQRYAPLDESAELQGWAREAEVETTPAPSVGGRSPARSLLQSPEVLRGSPSAAASAAASTSAAAYRSGPGTAAPTARPIPATAAWRKRPAAGPPRSGLPTATQGARRPGGPSAPPADDGADAAGSSAGPGGAAAAGGGGARRNLLALRQRQQQRLRQQLGKHAPAPSAALEHAPPSASEVHQSADQTPLLPPAVCDSPWALPSGPAADPDASSSYADPDASASSALALAPAGRVPPYAPQFGSTALLLKRMQALGAAVTAPPPRVPVVGPGSVGGGGAPGSPGRALAAAAAAAGMGEAALEEAARRAATAAANVPWGAEVYHGLPPVDYVPPQPPKLSKQLHPGWLASRTARPELRALWRPEERLAEVCNTRGVALYTPPSPAGVAAGLLSMAF</sequence>
<dbReference type="Pfam" id="PF00400">
    <property type="entry name" value="WD40"/>
    <property type="match status" value="1"/>
</dbReference>
<feature type="compositionally biased region" description="Low complexity" evidence="2">
    <location>
        <begin position="1218"/>
        <end position="1241"/>
    </location>
</feature>
<dbReference type="InterPro" id="IPR036322">
    <property type="entry name" value="WD40_repeat_dom_sf"/>
</dbReference>
<dbReference type="InterPro" id="IPR015943">
    <property type="entry name" value="WD40/YVTN_repeat-like_dom_sf"/>
</dbReference>
<feature type="compositionally biased region" description="Low complexity" evidence="2">
    <location>
        <begin position="1266"/>
        <end position="1275"/>
    </location>
</feature>
<keyword evidence="1" id="KW-0853">WD repeat</keyword>
<proteinExistence type="predicted"/>
<dbReference type="SMART" id="SM00320">
    <property type="entry name" value="WD40"/>
    <property type="match status" value="2"/>
</dbReference>
<gene>
    <name evidence="3" type="ORF">HYH03_015659</name>
</gene>
<feature type="compositionally biased region" description="Gly residues" evidence="2">
    <location>
        <begin position="526"/>
        <end position="539"/>
    </location>
</feature>
<keyword evidence="4" id="KW-1185">Reference proteome</keyword>
<dbReference type="OrthoDB" id="549805at2759"/>
<feature type="region of interest" description="Disordered" evidence="2">
    <location>
        <begin position="875"/>
        <end position="1254"/>
    </location>
</feature>
<dbReference type="PROSITE" id="PS50294">
    <property type="entry name" value="WD_REPEATS_REGION"/>
    <property type="match status" value="1"/>
</dbReference>
<dbReference type="PROSITE" id="PS50082">
    <property type="entry name" value="WD_REPEATS_2"/>
    <property type="match status" value="1"/>
</dbReference>
<dbReference type="Proteomes" id="UP000612055">
    <property type="component" value="Unassembled WGS sequence"/>
</dbReference>
<dbReference type="EMBL" id="JAEHOE010000126">
    <property type="protein sequence ID" value="KAG2485595.1"/>
    <property type="molecule type" value="Genomic_DNA"/>
</dbReference>
<dbReference type="SUPFAM" id="SSF50978">
    <property type="entry name" value="WD40 repeat-like"/>
    <property type="match status" value="1"/>
</dbReference>
<feature type="compositionally biased region" description="Low complexity" evidence="2">
    <location>
        <begin position="1186"/>
        <end position="1199"/>
    </location>
</feature>
<accession>A0A835XLF8</accession>
<feature type="region of interest" description="Disordered" evidence="2">
    <location>
        <begin position="423"/>
        <end position="727"/>
    </location>
</feature>
<feature type="compositionally biased region" description="Gly residues" evidence="2">
    <location>
        <begin position="816"/>
        <end position="831"/>
    </location>
</feature>
<feature type="compositionally biased region" description="Pro residues" evidence="2">
    <location>
        <begin position="647"/>
        <end position="667"/>
    </location>
</feature>
<feature type="compositionally biased region" description="Pro residues" evidence="2">
    <location>
        <begin position="1068"/>
        <end position="1078"/>
    </location>
</feature>
<organism evidence="3 4">
    <name type="scientific">Edaphochlamys debaryana</name>
    <dbReference type="NCBI Taxonomy" id="47281"/>
    <lineage>
        <taxon>Eukaryota</taxon>
        <taxon>Viridiplantae</taxon>
        <taxon>Chlorophyta</taxon>
        <taxon>core chlorophytes</taxon>
        <taxon>Chlorophyceae</taxon>
        <taxon>CS clade</taxon>
        <taxon>Chlamydomonadales</taxon>
        <taxon>Chlamydomonadales incertae sedis</taxon>
        <taxon>Edaphochlamys</taxon>
    </lineage>
</organism>
<feature type="compositionally biased region" description="Low complexity" evidence="2">
    <location>
        <begin position="945"/>
        <end position="954"/>
    </location>
</feature>
<dbReference type="InterPro" id="IPR001680">
    <property type="entry name" value="WD40_rpt"/>
</dbReference>
<comment type="caution">
    <text evidence="3">The sequence shown here is derived from an EMBL/GenBank/DDBJ whole genome shotgun (WGS) entry which is preliminary data.</text>
</comment>
<feature type="region of interest" description="Disordered" evidence="2">
    <location>
        <begin position="1266"/>
        <end position="1333"/>
    </location>
</feature>
<feature type="compositionally biased region" description="Gly residues" evidence="2">
    <location>
        <begin position="1242"/>
        <end position="1254"/>
    </location>
</feature>
<evidence type="ECO:0000256" key="2">
    <source>
        <dbReference type="SAM" id="MobiDB-lite"/>
    </source>
</evidence>
<feature type="compositionally biased region" description="Low complexity" evidence="2">
    <location>
        <begin position="457"/>
        <end position="479"/>
    </location>
</feature>
<evidence type="ECO:0000256" key="1">
    <source>
        <dbReference type="PROSITE-ProRule" id="PRU00221"/>
    </source>
</evidence>
<feature type="compositionally biased region" description="Low complexity" evidence="2">
    <location>
        <begin position="511"/>
        <end position="525"/>
    </location>
</feature>
<protein>
    <submittedName>
        <fullName evidence="3">Uncharacterized protein</fullName>
    </submittedName>
</protein>
<feature type="compositionally biased region" description="Low complexity" evidence="2">
    <location>
        <begin position="1315"/>
        <end position="1333"/>
    </location>
</feature>